<dbReference type="NCBIfam" id="TIGR00836">
    <property type="entry name" value="amt"/>
    <property type="match status" value="1"/>
</dbReference>
<dbReference type="GO" id="GO:0005886">
    <property type="term" value="C:plasma membrane"/>
    <property type="evidence" value="ECO:0007669"/>
    <property type="project" value="UniProtKB-SubCell"/>
</dbReference>
<dbReference type="GO" id="GO:0008519">
    <property type="term" value="F:ammonium channel activity"/>
    <property type="evidence" value="ECO:0007669"/>
    <property type="project" value="InterPro"/>
</dbReference>
<comment type="subcellular location">
    <subcellularLocation>
        <location evidence="8">Cell membrane</location>
        <topology evidence="8">Multi-pass membrane protein</topology>
    </subcellularLocation>
    <subcellularLocation>
        <location evidence="1">Membrane</location>
        <topology evidence="1">Multi-pass membrane protein</topology>
    </subcellularLocation>
</comment>
<dbReference type="InterPro" id="IPR018047">
    <property type="entry name" value="Ammonium_transpt_CS"/>
</dbReference>
<evidence type="ECO:0000313" key="10">
    <source>
        <dbReference type="EMBL" id="SJM96508.1"/>
    </source>
</evidence>
<keyword evidence="3 8" id="KW-0813">Transport</keyword>
<evidence type="ECO:0000256" key="6">
    <source>
        <dbReference type="ARBA" id="ARBA00023136"/>
    </source>
</evidence>
<feature type="transmembrane region" description="Helical" evidence="8">
    <location>
        <begin position="148"/>
        <end position="171"/>
    </location>
</feature>
<evidence type="ECO:0000256" key="4">
    <source>
        <dbReference type="ARBA" id="ARBA00022692"/>
    </source>
</evidence>
<sequence length="400" mass="43211">MSDLQLIWVAMCVVLVFFMQAGFAFLEAGAARAKNSVNVLMKNYMDMCVGGLIFWAVGFGLMFGDNTTGWMGIDHFFPQRFTTVEAVKLAYQTMFAATAATIVSGAVAERMHFNAYFIFSALVTGIIYPVFGSWAWNEKGWLTKLGFIDFAGSTVVHSIGAWCALAGVMALGPRLGRYSRQGETRAIPGHNLPLVALGGFILWMGWFGFNGGSISTLEKNNLGLVLLNTHLGGCAGGVGALFFMAVRKQPVLMSATVNGSIAGLVSITAGAAYFSPFSSILVGFAGGIFYLLGVNLLDRLQLDDVVGAIAVHGFGGVWGTLAVALFPQGAFSYSTLFVQLTGVIVAFVWAFPMAFLFFKLLDAWLGVRASTLHEQRGLDYSEHFEIGYPEFQKRLDSNDN</sequence>
<dbReference type="GO" id="GO:0097272">
    <property type="term" value="P:ammonium homeostasis"/>
    <property type="evidence" value="ECO:0007669"/>
    <property type="project" value="TreeGrafter"/>
</dbReference>
<dbReference type="InterPro" id="IPR001905">
    <property type="entry name" value="Ammonium_transpt"/>
</dbReference>
<dbReference type="SUPFAM" id="SSF111352">
    <property type="entry name" value="Ammonium transporter"/>
    <property type="match status" value="1"/>
</dbReference>
<dbReference type="Gene3D" id="1.10.3430.10">
    <property type="entry name" value="Ammonium transporter AmtB like domains"/>
    <property type="match status" value="1"/>
</dbReference>
<keyword evidence="4 8" id="KW-0812">Transmembrane</keyword>
<accession>A0A1R4HJU8</accession>
<dbReference type="RefSeq" id="WP_087145327.1">
    <property type="nucleotide sequence ID" value="NZ_FUKI01000171.1"/>
</dbReference>
<feature type="transmembrane region" description="Helical" evidence="8">
    <location>
        <begin position="251"/>
        <end position="274"/>
    </location>
</feature>
<feature type="transmembrane region" description="Helical" evidence="8">
    <location>
        <begin position="336"/>
        <end position="358"/>
    </location>
</feature>
<organism evidence="10 11">
    <name type="scientific">Crenothrix polyspora</name>
    <dbReference type="NCBI Taxonomy" id="360316"/>
    <lineage>
        <taxon>Bacteria</taxon>
        <taxon>Pseudomonadati</taxon>
        <taxon>Pseudomonadota</taxon>
        <taxon>Gammaproteobacteria</taxon>
        <taxon>Methylococcales</taxon>
        <taxon>Crenotrichaceae</taxon>
        <taxon>Crenothrix</taxon>
    </lineage>
</organism>
<name>A0A1R4HJU8_9GAMM</name>
<feature type="transmembrane region" description="Helical" evidence="8">
    <location>
        <begin position="309"/>
        <end position="330"/>
    </location>
</feature>
<dbReference type="InterPro" id="IPR024041">
    <property type="entry name" value="NH4_transpt_AmtB-like_dom"/>
</dbReference>
<keyword evidence="7 8" id="KW-0924">Ammonia transport</keyword>
<evidence type="ECO:0000256" key="5">
    <source>
        <dbReference type="ARBA" id="ARBA00022989"/>
    </source>
</evidence>
<feature type="transmembrane region" description="Helical" evidence="8">
    <location>
        <begin position="192"/>
        <end position="209"/>
    </location>
</feature>
<dbReference type="PROSITE" id="PS01219">
    <property type="entry name" value="AMMONIUM_TRANSP"/>
    <property type="match status" value="1"/>
</dbReference>
<evidence type="ECO:0000256" key="3">
    <source>
        <dbReference type="ARBA" id="ARBA00022448"/>
    </source>
</evidence>
<comment type="similarity">
    <text evidence="2 8">Belongs to the ammonia transporter channel (TC 1.A.11.2) family.</text>
</comment>
<dbReference type="PANTHER" id="PTHR11730">
    <property type="entry name" value="AMMONIUM TRANSPORTER"/>
    <property type="match status" value="1"/>
</dbReference>
<evidence type="ECO:0000313" key="11">
    <source>
        <dbReference type="Proteomes" id="UP000195667"/>
    </source>
</evidence>
<keyword evidence="11" id="KW-1185">Reference proteome</keyword>
<gene>
    <name evidence="10" type="ORF">CRENPOLYSF1_900015</name>
</gene>
<feature type="transmembrane region" description="Helical" evidence="8">
    <location>
        <begin position="47"/>
        <end position="64"/>
    </location>
</feature>
<dbReference type="AlphaFoldDB" id="A0A1R4HJU8"/>
<reference evidence="11" key="1">
    <citation type="submission" date="2017-02" db="EMBL/GenBank/DDBJ databases">
        <authorList>
            <person name="Daims H."/>
        </authorList>
    </citation>
    <scope>NUCLEOTIDE SEQUENCE [LARGE SCALE GENOMIC DNA]</scope>
</reference>
<evidence type="ECO:0000256" key="2">
    <source>
        <dbReference type="ARBA" id="ARBA00005887"/>
    </source>
</evidence>
<dbReference type="PANTHER" id="PTHR11730:SF6">
    <property type="entry name" value="AMMONIUM TRANSPORTER"/>
    <property type="match status" value="1"/>
</dbReference>
<proteinExistence type="inferred from homology"/>
<feature type="transmembrane region" description="Helical" evidence="8">
    <location>
        <begin position="280"/>
        <end position="297"/>
    </location>
</feature>
<feature type="domain" description="Ammonium transporter AmtB-like" evidence="9">
    <location>
        <begin position="8"/>
        <end position="388"/>
    </location>
</feature>
<keyword evidence="6 8" id="KW-0472">Membrane</keyword>
<evidence type="ECO:0000256" key="1">
    <source>
        <dbReference type="ARBA" id="ARBA00004141"/>
    </source>
</evidence>
<evidence type="ECO:0000256" key="7">
    <source>
        <dbReference type="ARBA" id="ARBA00023177"/>
    </source>
</evidence>
<feature type="transmembrane region" description="Helical" evidence="8">
    <location>
        <begin position="115"/>
        <end position="136"/>
    </location>
</feature>
<evidence type="ECO:0000256" key="8">
    <source>
        <dbReference type="RuleBase" id="RU362002"/>
    </source>
</evidence>
<feature type="transmembrane region" description="Helical" evidence="8">
    <location>
        <begin position="6"/>
        <end position="26"/>
    </location>
</feature>
<dbReference type="InterPro" id="IPR029020">
    <property type="entry name" value="Ammonium/urea_transptr"/>
</dbReference>
<dbReference type="OrthoDB" id="9814202at2"/>
<dbReference type="Pfam" id="PF00909">
    <property type="entry name" value="Ammonium_transp"/>
    <property type="match status" value="1"/>
</dbReference>
<dbReference type="EMBL" id="FUKI01000171">
    <property type="protein sequence ID" value="SJM96508.1"/>
    <property type="molecule type" value="Genomic_DNA"/>
</dbReference>
<feature type="transmembrane region" description="Helical" evidence="8">
    <location>
        <begin position="221"/>
        <end position="244"/>
    </location>
</feature>
<evidence type="ECO:0000259" key="9">
    <source>
        <dbReference type="Pfam" id="PF00909"/>
    </source>
</evidence>
<protein>
    <recommendedName>
        <fullName evidence="8">Ammonium transporter</fullName>
    </recommendedName>
</protein>
<dbReference type="Proteomes" id="UP000195667">
    <property type="component" value="Unassembled WGS sequence"/>
</dbReference>
<keyword evidence="5 8" id="KW-1133">Transmembrane helix</keyword>
<feature type="transmembrane region" description="Helical" evidence="8">
    <location>
        <begin position="89"/>
        <end position="108"/>
    </location>
</feature>